<keyword evidence="3 5" id="KW-1133">Transmembrane helix</keyword>
<dbReference type="Proteomes" id="UP000095672">
    <property type="component" value="Chromosome"/>
</dbReference>
<evidence type="ECO:0000313" key="7">
    <source>
        <dbReference type="Proteomes" id="UP000095672"/>
    </source>
</evidence>
<dbReference type="EMBL" id="CP014143">
    <property type="protein sequence ID" value="AOS97954.1"/>
    <property type="molecule type" value="Genomic_DNA"/>
</dbReference>
<gene>
    <name evidence="6" type="primary">zupT</name>
    <name evidence="6" type="ORF">AUP74_02557</name>
</gene>
<evidence type="ECO:0000256" key="3">
    <source>
        <dbReference type="ARBA" id="ARBA00022989"/>
    </source>
</evidence>
<organism evidence="6 7">
    <name type="scientific">Microbulbifer aggregans</name>
    <dbReference type="NCBI Taxonomy" id="1769779"/>
    <lineage>
        <taxon>Bacteria</taxon>
        <taxon>Pseudomonadati</taxon>
        <taxon>Pseudomonadota</taxon>
        <taxon>Gammaproteobacteria</taxon>
        <taxon>Cellvibrionales</taxon>
        <taxon>Microbulbiferaceae</taxon>
        <taxon>Microbulbifer</taxon>
    </lineage>
</organism>
<feature type="transmembrane region" description="Helical" evidence="5">
    <location>
        <begin position="68"/>
        <end position="88"/>
    </location>
</feature>
<keyword evidence="2 5" id="KW-0812">Transmembrane</keyword>
<dbReference type="InterPro" id="IPR003689">
    <property type="entry name" value="ZIP"/>
</dbReference>
<sequence>MGELGWIILGSLLMSAIAMIGSITALLKDQTLERLLLPLISLAAATLLGGAFFHMLPEGVASMPPLTAAAWVVTGFSAFLLMEQLLHWHHSHQGSRPRGEPKSNQPPVTYLILIGDGIHNLIGGLAIASTFLIDPRAGFSAWIAAAMHEIPQELGDFGVLVHGGWSRRRALLWNLLSALTFPLGALAAYGLSSQFDVTWLMLFGAGNFIYIAASDLIPEIKQQDRFGRVAVHFGYFAAGLALMYALACCF</sequence>
<feature type="transmembrane region" description="Helical" evidence="5">
    <location>
        <begin position="6"/>
        <end position="28"/>
    </location>
</feature>
<dbReference type="OrthoDB" id="9806593at2"/>
<dbReference type="PANTHER" id="PTHR16950:SF16">
    <property type="entry name" value="ZINC TRANSPORTER ZIP13"/>
    <property type="match status" value="1"/>
</dbReference>
<feature type="transmembrane region" description="Helical" evidence="5">
    <location>
        <begin position="171"/>
        <end position="191"/>
    </location>
</feature>
<feature type="transmembrane region" description="Helical" evidence="5">
    <location>
        <begin position="229"/>
        <end position="247"/>
    </location>
</feature>
<keyword evidence="7" id="KW-1185">Reference proteome</keyword>
<protein>
    <submittedName>
        <fullName evidence="6">Zinc transporter ZupT</fullName>
    </submittedName>
</protein>
<dbReference type="PATRIC" id="fig|1769779.3.peg.2547"/>
<keyword evidence="4 5" id="KW-0472">Membrane</keyword>
<name>A0A1C9W9W9_9GAMM</name>
<proteinExistence type="predicted"/>
<feature type="transmembrane region" description="Helical" evidence="5">
    <location>
        <begin position="197"/>
        <end position="217"/>
    </location>
</feature>
<dbReference type="AlphaFoldDB" id="A0A1C9W9W9"/>
<accession>A0A1C9W9W9</accession>
<dbReference type="STRING" id="1769779.AUP74_02557"/>
<evidence type="ECO:0000313" key="6">
    <source>
        <dbReference type="EMBL" id="AOS97954.1"/>
    </source>
</evidence>
<feature type="transmembrane region" description="Helical" evidence="5">
    <location>
        <begin position="35"/>
        <end position="56"/>
    </location>
</feature>
<evidence type="ECO:0000256" key="2">
    <source>
        <dbReference type="ARBA" id="ARBA00022692"/>
    </source>
</evidence>
<dbReference type="GO" id="GO:0006882">
    <property type="term" value="P:intracellular zinc ion homeostasis"/>
    <property type="evidence" value="ECO:0007669"/>
    <property type="project" value="TreeGrafter"/>
</dbReference>
<dbReference type="RefSeq" id="WP_145924398.1">
    <property type="nucleotide sequence ID" value="NZ_CP014143.1"/>
</dbReference>
<evidence type="ECO:0000256" key="5">
    <source>
        <dbReference type="SAM" id="Phobius"/>
    </source>
</evidence>
<dbReference type="KEGG" id="micc:AUP74_02557"/>
<reference evidence="7" key="1">
    <citation type="submission" date="2016-01" db="EMBL/GenBank/DDBJ databases">
        <title>Complete genome sequence of Microbulbifer sp. CCB-MM1, a halophile isolated from Matang Mangrove Forest, Perak.</title>
        <authorList>
            <person name="Moh T.H."/>
            <person name="Dinesh B."/>
            <person name="Lau N.-S."/>
            <person name="Go F."/>
            <person name="Alexander Chong S.-C."/>
        </authorList>
    </citation>
    <scope>NUCLEOTIDE SEQUENCE [LARGE SCALE GENOMIC DNA]</scope>
    <source>
        <strain evidence="7">CCB-MM1</strain>
    </source>
</reference>
<dbReference type="PANTHER" id="PTHR16950">
    <property type="entry name" value="ZINC TRANSPORTER SLC39A7 HISTIDINE-RICH MEMBRANE PROTEIN KE4"/>
    <property type="match status" value="1"/>
</dbReference>
<dbReference type="GO" id="GO:0005385">
    <property type="term" value="F:zinc ion transmembrane transporter activity"/>
    <property type="evidence" value="ECO:0007669"/>
    <property type="project" value="TreeGrafter"/>
</dbReference>
<dbReference type="GO" id="GO:0016020">
    <property type="term" value="C:membrane"/>
    <property type="evidence" value="ECO:0007669"/>
    <property type="project" value="UniProtKB-SubCell"/>
</dbReference>
<comment type="subcellular location">
    <subcellularLocation>
        <location evidence="1">Membrane</location>
        <topology evidence="1">Multi-pass membrane protein</topology>
    </subcellularLocation>
</comment>
<dbReference type="Pfam" id="PF02535">
    <property type="entry name" value="Zip"/>
    <property type="match status" value="1"/>
</dbReference>
<evidence type="ECO:0000256" key="4">
    <source>
        <dbReference type="ARBA" id="ARBA00023136"/>
    </source>
</evidence>
<evidence type="ECO:0000256" key="1">
    <source>
        <dbReference type="ARBA" id="ARBA00004141"/>
    </source>
</evidence>